<accession>G0QQC5</accession>
<dbReference type="GeneID" id="14908742"/>
<dbReference type="Gene3D" id="2.30.29.30">
    <property type="entry name" value="Pleckstrin-homology domain (PH domain)/Phosphotyrosine-binding domain (PTB)"/>
    <property type="match status" value="1"/>
</dbReference>
<dbReference type="InterPro" id="IPR011993">
    <property type="entry name" value="PH-like_dom_sf"/>
</dbReference>
<dbReference type="SUPFAM" id="SSF48425">
    <property type="entry name" value="Sec7 domain"/>
    <property type="match status" value="1"/>
</dbReference>
<dbReference type="SUPFAM" id="SSF50729">
    <property type="entry name" value="PH domain-like"/>
    <property type="match status" value="1"/>
</dbReference>
<dbReference type="Proteomes" id="UP000008983">
    <property type="component" value="Unassembled WGS sequence"/>
</dbReference>
<sequence>MDQFLKEFMDNPQQAIQFLIDKNLCDNTPEDIAYMLLTTEGINKQQLGQYFGKNNEKNQLILEAFCSLLDFRELKFDQAIRMFLSRFKLPGESQQIDRIVQKFTKVYTLDNPGVFTDQDVPYILCYSAIMLNVDAHSNKIEKKYKMTKEKFTQNNLACTRNAISKEFLGELYDNIVKEKFETKIDYIEQINRISIDELKNQDIQQLVCFLQGGVNMLKYGRKGKPHMRKIFLSQNLEKIIWMECDFVYNNNNNKKGRRERFILVKDLKDICLGAGSTEVMRRNNIPEEFDQFCLSIIASQRSLDLKANDVQTLFKWVFYIYHVLNEKREAKIKK</sequence>
<dbReference type="GO" id="GO:0012505">
    <property type="term" value="C:endomembrane system"/>
    <property type="evidence" value="ECO:0007669"/>
    <property type="project" value="UniProtKB-ARBA"/>
</dbReference>
<dbReference type="OrthoDB" id="18431at2759"/>
<dbReference type="Pfam" id="PF01369">
    <property type="entry name" value="Sec7"/>
    <property type="match status" value="1"/>
</dbReference>
<dbReference type="Gene3D" id="1.10.220.20">
    <property type="match status" value="1"/>
</dbReference>
<dbReference type="GO" id="GO:0005085">
    <property type="term" value="F:guanyl-nucleotide exchange factor activity"/>
    <property type="evidence" value="ECO:0007669"/>
    <property type="project" value="InterPro"/>
</dbReference>
<evidence type="ECO:0000313" key="3">
    <source>
        <dbReference type="Proteomes" id="UP000008983"/>
    </source>
</evidence>
<dbReference type="GO" id="GO:0005737">
    <property type="term" value="C:cytoplasm"/>
    <property type="evidence" value="ECO:0007669"/>
    <property type="project" value="UniProtKB-ARBA"/>
</dbReference>
<dbReference type="PANTHER" id="PTHR10663:SF388">
    <property type="entry name" value="GOLGI-SPECIFIC BREFELDIN A-RESISTANCE GUANINE NUCLEOTIDE EXCHANGE FACTOR 1"/>
    <property type="match status" value="1"/>
</dbReference>
<evidence type="ECO:0000259" key="1">
    <source>
        <dbReference type="PROSITE" id="PS50190"/>
    </source>
</evidence>
<proteinExistence type="predicted"/>
<reference evidence="2 3" key="1">
    <citation type="submission" date="2011-07" db="EMBL/GenBank/DDBJ databases">
        <authorList>
            <person name="Coyne R."/>
            <person name="Brami D."/>
            <person name="Johnson J."/>
            <person name="Hostetler J."/>
            <person name="Hannick L."/>
            <person name="Clark T."/>
            <person name="Cassidy-Hanley D."/>
            <person name="Inman J."/>
        </authorList>
    </citation>
    <scope>NUCLEOTIDE SEQUENCE [LARGE SCALE GENOMIC DNA]</scope>
    <source>
        <strain evidence="2 3">G5</strain>
    </source>
</reference>
<dbReference type="eggNOG" id="KOG0929">
    <property type="taxonomic scope" value="Eukaryota"/>
</dbReference>
<dbReference type="GO" id="GO:0016192">
    <property type="term" value="P:vesicle-mediated transport"/>
    <property type="evidence" value="ECO:0007669"/>
    <property type="project" value="UniProtKB-ARBA"/>
</dbReference>
<dbReference type="AlphaFoldDB" id="G0QQC5"/>
<dbReference type="RefSeq" id="XP_004036562.1">
    <property type="nucleotide sequence ID" value="XM_004036514.1"/>
</dbReference>
<organism evidence="2 3">
    <name type="scientific">Ichthyophthirius multifiliis</name>
    <name type="common">White spot disease agent</name>
    <name type="synonym">Ich</name>
    <dbReference type="NCBI Taxonomy" id="5932"/>
    <lineage>
        <taxon>Eukaryota</taxon>
        <taxon>Sar</taxon>
        <taxon>Alveolata</taxon>
        <taxon>Ciliophora</taxon>
        <taxon>Intramacronucleata</taxon>
        <taxon>Oligohymenophorea</taxon>
        <taxon>Hymenostomatida</taxon>
        <taxon>Ophryoglenina</taxon>
        <taxon>Ichthyophthirius</taxon>
    </lineage>
</organism>
<dbReference type="STRING" id="857967.G0QQC5"/>
<gene>
    <name evidence="2" type="ORF">IMG5_076790</name>
</gene>
<dbReference type="SMART" id="SM00222">
    <property type="entry name" value="Sec7"/>
    <property type="match status" value="1"/>
</dbReference>
<dbReference type="Gene3D" id="1.10.1000.11">
    <property type="entry name" value="Arf Nucleotide-binding Site Opener,domain 2"/>
    <property type="match status" value="1"/>
</dbReference>
<dbReference type="PROSITE" id="PS50190">
    <property type="entry name" value="SEC7"/>
    <property type="match status" value="1"/>
</dbReference>
<protein>
    <recommendedName>
        <fullName evidence="1">SEC7 domain-containing protein</fullName>
    </recommendedName>
</protein>
<dbReference type="EMBL" id="GL983618">
    <property type="protein sequence ID" value="EGR32576.1"/>
    <property type="molecule type" value="Genomic_DNA"/>
</dbReference>
<dbReference type="CDD" id="cd00171">
    <property type="entry name" value="Sec7"/>
    <property type="match status" value="1"/>
</dbReference>
<dbReference type="InterPro" id="IPR023394">
    <property type="entry name" value="Sec7_C_sf"/>
</dbReference>
<dbReference type="InParanoid" id="G0QQC5"/>
<feature type="domain" description="SEC7" evidence="1">
    <location>
        <begin position="5"/>
        <end position="178"/>
    </location>
</feature>
<dbReference type="GO" id="GO:0032012">
    <property type="term" value="P:regulation of ARF protein signal transduction"/>
    <property type="evidence" value="ECO:0007669"/>
    <property type="project" value="InterPro"/>
</dbReference>
<name>G0QQC5_ICHMU</name>
<dbReference type="PANTHER" id="PTHR10663">
    <property type="entry name" value="GUANYL-NUCLEOTIDE EXCHANGE FACTOR"/>
    <property type="match status" value="1"/>
</dbReference>
<dbReference type="InterPro" id="IPR035999">
    <property type="entry name" value="Sec7_dom_sf"/>
</dbReference>
<dbReference type="OMA" id="FNVATHA"/>
<keyword evidence="3" id="KW-1185">Reference proteome</keyword>
<dbReference type="InterPro" id="IPR000904">
    <property type="entry name" value="Sec7_dom"/>
</dbReference>
<evidence type="ECO:0000313" key="2">
    <source>
        <dbReference type="EMBL" id="EGR32576.1"/>
    </source>
</evidence>